<dbReference type="EMBL" id="QOHR01000003">
    <property type="protein sequence ID" value="REC58292.1"/>
    <property type="molecule type" value="Genomic_DNA"/>
</dbReference>
<sequence length="169" mass="17856">MRAACFGVALLGLAACGGDGRLRDLSNTPGGPEEFGIVPNKPLETPPSVSELPPPVPEGRNRADLTPRVDAVAALGGDPARLEPGAVPARDRTLVAAVSRFGVPEDIRAQLAAEDAAFRRGKARFANIRLVPVDRYNQAYAGQALDAFAAHRRYRAEGLRTPSAPPEAR</sequence>
<dbReference type="PROSITE" id="PS51257">
    <property type="entry name" value="PROKAR_LIPOPROTEIN"/>
    <property type="match status" value="1"/>
</dbReference>
<dbReference type="Proteomes" id="UP000257131">
    <property type="component" value="Unassembled WGS sequence"/>
</dbReference>
<dbReference type="Pfam" id="PF11233">
    <property type="entry name" value="DUF3035"/>
    <property type="match status" value="1"/>
</dbReference>
<dbReference type="InterPro" id="IPR021395">
    <property type="entry name" value="DUF3035"/>
</dbReference>
<accession>A0A3D9BY13</accession>
<keyword evidence="3" id="KW-1185">Reference proteome</keyword>
<organism evidence="2 3">
    <name type="scientific">Rhodosalinus sediminis</name>
    <dbReference type="NCBI Taxonomy" id="1940533"/>
    <lineage>
        <taxon>Bacteria</taxon>
        <taxon>Pseudomonadati</taxon>
        <taxon>Pseudomonadota</taxon>
        <taxon>Alphaproteobacteria</taxon>
        <taxon>Rhodobacterales</taxon>
        <taxon>Paracoccaceae</taxon>
        <taxon>Rhodosalinus</taxon>
    </lineage>
</organism>
<feature type="region of interest" description="Disordered" evidence="1">
    <location>
        <begin position="25"/>
        <end position="63"/>
    </location>
</feature>
<comment type="caution">
    <text evidence="2">The sequence shown here is derived from an EMBL/GenBank/DDBJ whole genome shotgun (WGS) entry which is preliminary data.</text>
</comment>
<evidence type="ECO:0000256" key="1">
    <source>
        <dbReference type="SAM" id="MobiDB-lite"/>
    </source>
</evidence>
<dbReference type="OrthoDB" id="7876689at2"/>
<reference evidence="2 3" key="1">
    <citation type="journal article" date="2017" name="Int. J. Syst. Evol. Microbiol.">
        <title>Rhodosalinus sediminis gen. nov., sp. nov., isolated from marine saltern.</title>
        <authorList>
            <person name="Guo L.Y."/>
            <person name="Ling S.K."/>
            <person name="Li C.M."/>
            <person name="Chen G.J."/>
            <person name="Du Z.J."/>
        </authorList>
    </citation>
    <scope>NUCLEOTIDE SEQUENCE [LARGE SCALE GENOMIC DNA]</scope>
    <source>
        <strain evidence="2 3">WDN1C137</strain>
    </source>
</reference>
<name>A0A3D9BY13_9RHOB</name>
<dbReference type="AlphaFoldDB" id="A0A3D9BY13"/>
<evidence type="ECO:0000313" key="2">
    <source>
        <dbReference type="EMBL" id="REC58292.1"/>
    </source>
</evidence>
<protein>
    <submittedName>
        <fullName evidence="2">DUF3035 domain-containing protein</fullName>
    </submittedName>
</protein>
<evidence type="ECO:0000313" key="3">
    <source>
        <dbReference type="Proteomes" id="UP000257131"/>
    </source>
</evidence>
<proteinExistence type="predicted"/>
<gene>
    <name evidence="2" type="ORF">DRV84_04485</name>
</gene>
<feature type="compositionally biased region" description="Low complexity" evidence="1">
    <location>
        <begin position="42"/>
        <end position="51"/>
    </location>
</feature>